<dbReference type="Proteomes" id="UP000015105">
    <property type="component" value="Chromosome 2D"/>
</dbReference>
<evidence type="ECO:0000313" key="2">
    <source>
        <dbReference type="Proteomes" id="UP000015105"/>
    </source>
</evidence>
<dbReference type="EnsemblPlants" id="AET2Gv20215100.1">
    <property type="protein sequence ID" value="AET2Gv20215100.1"/>
    <property type="gene ID" value="AET2Gv20215100"/>
</dbReference>
<reference evidence="1" key="3">
    <citation type="journal article" date="2017" name="Nature">
        <title>Genome sequence of the progenitor of the wheat D genome Aegilops tauschii.</title>
        <authorList>
            <person name="Luo M.C."/>
            <person name="Gu Y.Q."/>
            <person name="Puiu D."/>
            <person name="Wang H."/>
            <person name="Twardziok S.O."/>
            <person name="Deal K.R."/>
            <person name="Huo N."/>
            <person name="Zhu T."/>
            <person name="Wang L."/>
            <person name="Wang Y."/>
            <person name="McGuire P.E."/>
            <person name="Liu S."/>
            <person name="Long H."/>
            <person name="Ramasamy R.K."/>
            <person name="Rodriguez J.C."/>
            <person name="Van S.L."/>
            <person name="Yuan L."/>
            <person name="Wang Z."/>
            <person name="Xia Z."/>
            <person name="Xiao L."/>
            <person name="Anderson O.D."/>
            <person name="Ouyang S."/>
            <person name="Liang Y."/>
            <person name="Zimin A.V."/>
            <person name="Pertea G."/>
            <person name="Qi P."/>
            <person name="Bennetzen J.L."/>
            <person name="Dai X."/>
            <person name="Dawson M.W."/>
            <person name="Muller H.G."/>
            <person name="Kugler K."/>
            <person name="Rivarola-Duarte L."/>
            <person name="Spannagl M."/>
            <person name="Mayer K.F.X."/>
            <person name="Lu F.H."/>
            <person name="Bevan M.W."/>
            <person name="Leroy P."/>
            <person name="Li P."/>
            <person name="You F.M."/>
            <person name="Sun Q."/>
            <person name="Liu Z."/>
            <person name="Lyons E."/>
            <person name="Wicker T."/>
            <person name="Salzberg S.L."/>
            <person name="Devos K.M."/>
            <person name="Dvorak J."/>
        </authorList>
    </citation>
    <scope>NUCLEOTIDE SEQUENCE [LARGE SCALE GENOMIC DNA]</scope>
    <source>
        <strain evidence="1">cv. AL8/78</strain>
    </source>
</reference>
<organism evidence="1 2">
    <name type="scientific">Aegilops tauschii subsp. strangulata</name>
    <name type="common">Goatgrass</name>
    <dbReference type="NCBI Taxonomy" id="200361"/>
    <lineage>
        <taxon>Eukaryota</taxon>
        <taxon>Viridiplantae</taxon>
        <taxon>Streptophyta</taxon>
        <taxon>Embryophyta</taxon>
        <taxon>Tracheophyta</taxon>
        <taxon>Spermatophyta</taxon>
        <taxon>Magnoliopsida</taxon>
        <taxon>Liliopsida</taxon>
        <taxon>Poales</taxon>
        <taxon>Poaceae</taxon>
        <taxon>BOP clade</taxon>
        <taxon>Pooideae</taxon>
        <taxon>Triticodae</taxon>
        <taxon>Triticeae</taxon>
        <taxon>Triticinae</taxon>
        <taxon>Aegilops</taxon>
    </lineage>
</organism>
<evidence type="ECO:0000313" key="1">
    <source>
        <dbReference type="EnsemblPlants" id="AET2Gv20215100.1"/>
    </source>
</evidence>
<reference evidence="1" key="5">
    <citation type="journal article" date="2021" name="G3 (Bethesda)">
        <title>Aegilops tauschii genome assembly Aet v5.0 features greater sequence contiguity and improved annotation.</title>
        <authorList>
            <person name="Wang L."/>
            <person name="Zhu T."/>
            <person name="Rodriguez J.C."/>
            <person name="Deal K.R."/>
            <person name="Dubcovsky J."/>
            <person name="McGuire P.E."/>
            <person name="Lux T."/>
            <person name="Spannagl M."/>
            <person name="Mayer K.F.X."/>
            <person name="Baldrich P."/>
            <person name="Meyers B.C."/>
            <person name="Huo N."/>
            <person name="Gu Y.Q."/>
            <person name="Zhou H."/>
            <person name="Devos K.M."/>
            <person name="Bennetzen J.L."/>
            <person name="Unver T."/>
            <person name="Budak H."/>
            <person name="Gulick P.J."/>
            <person name="Galiba G."/>
            <person name="Kalapos B."/>
            <person name="Nelson D.R."/>
            <person name="Li P."/>
            <person name="You F.M."/>
            <person name="Luo M.C."/>
            <person name="Dvorak J."/>
        </authorList>
    </citation>
    <scope>NUCLEOTIDE SEQUENCE [LARGE SCALE GENOMIC DNA]</scope>
    <source>
        <strain evidence="1">cv. AL8/78</strain>
    </source>
</reference>
<dbReference type="Gramene" id="AET2Gv20215100.1">
    <property type="protein sequence ID" value="AET2Gv20215100.1"/>
    <property type="gene ID" value="AET2Gv20215100"/>
</dbReference>
<reference evidence="1" key="4">
    <citation type="submission" date="2019-03" db="UniProtKB">
        <authorList>
            <consortium name="EnsemblPlants"/>
        </authorList>
    </citation>
    <scope>IDENTIFICATION</scope>
</reference>
<name>A0A453AP84_AEGTS</name>
<sequence length="49" mass="5887">MALEEMHVDDGRQFWRTDHLCNNVARWRADSFRRKNLPDTGVFRVKSHS</sequence>
<keyword evidence="2" id="KW-1185">Reference proteome</keyword>
<accession>A0A453AP84</accession>
<dbReference type="AlphaFoldDB" id="A0A453AP84"/>
<proteinExistence type="predicted"/>
<reference evidence="2" key="1">
    <citation type="journal article" date="2014" name="Science">
        <title>Ancient hybridizations among the ancestral genomes of bread wheat.</title>
        <authorList>
            <consortium name="International Wheat Genome Sequencing Consortium,"/>
            <person name="Marcussen T."/>
            <person name="Sandve S.R."/>
            <person name="Heier L."/>
            <person name="Spannagl M."/>
            <person name="Pfeifer M."/>
            <person name="Jakobsen K.S."/>
            <person name="Wulff B.B."/>
            <person name="Steuernagel B."/>
            <person name="Mayer K.F."/>
            <person name="Olsen O.A."/>
        </authorList>
    </citation>
    <scope>NUCLEOTIDE SEQUENCE [LARGE SCALE GENOMIC DNA]</scope>
    <source>
        <strain evidence="2">cv. AL8/78</strain>
    </source>
</reference>
<protein>
    <submittedName>
        <fullName evidence="1">Uncharacterized protein</fullName>
    </submittedName>
</protein>
<reference evidence="2" key="2">
    <citation type="journal article" date="2017" name="Nat. Plants">
        <title>The Aegilops tauschii genome reveals multiple impacts of transposons.</title>
        <authorList>
            <person name="Zhao G."/>
            <person name="Zou C."/>
            <person name="Li K."/>
            <person name="Wang K."/>
            <person name="Li T."/>
            <person name="Gao L."/>
            <person name="Zhang X."/>
            <person name="Wang H."/>
            <person name="Yang Z."/>
            <person name="Liu X."/>
            <person name="Jiang W."/>
            <person name="Mao L."/>
            <person name="Kong X."/>
            <person name="Jiao Y."/>
            <person name="Jia J."/>
        </authorList>
    </citation>
    <scope>NUCLEOTIDE SEQUENCE [LARGE SCALE GENOMIC DNA]</scope>
    <source>
        <strain evidence="2">cv. AL8/78</strain>
    </source>
</reference>